<dbReference type="AlphaFoldDB" id="K0JSJ7"/>
<feature type="compositionally biased region" description="Basic and acidic residues" evidence="1">
    <location>
        <begin position="1"/>
        <end position="11"/>
    </location>
</feature>
<gene>
    <name evidence="2" type="ordered locus">BN6_33630</name>
</gene>
<name>K0JSJ7_SACES</name>
<proteinExistence type="predicted"/>
<dbReference type="STRING" id="1179773.BN6_33630"/>
<feature type="compositionally biased region" description="Low complexity" evidence="1">
    <location>
        <begin position="18"/>
        <end position="28"/>
    </location>
</feature>
<sequence>MIWTHHKDDRNQAGAVDPLRAAAGSLPRRAARAGGGGEPARRVLPSTPTAANPLLRRRAGDPHQRRSPKDRRHRPDPRVPATTDPHALCFAPADG</sequence>
<feature type="compositionally biased region" description="Basic residues" evidence="1">
    <location>
        <begin position="65"/>
        <end position="75"/>
    </location>
</feature>
<evidence type="ECO:0000313" key="3">
    <source>
        <dbReference type="Proteomes" id="UP000006281"/>
    </source>
</evidence>
<reference evidence="2 3" key="1">
    <citation type="journal article" date="2012" name="BMC Genomics">
        <title>Complete genome sequence of Saccharothrix espanaensis DSM 44229T and comparison to the other completely sequenced Pseudonocardiaceae.</title>
        <authorList>
            <person name="Strobel T."/>
            <person name="Al-Dilaimi A."/>
            <person name="Blom J."/>
            <person name="Gessner A."/>
            <person name="Kalinowski J."/>
            <person name="Luzhetska M."/>
            <person name="Puhler A."/>
            <person name="Szczepanowski R."/>
            <person name="Bechthold A."/>
            <person name="Ruckert C."/>
        </authorList>
    </citation>
    <scope>NUCLEOTIDE SEQUENCE [LARGE SCALE GENOMIC DNA]</scope>
    <source>
        <strain evidence="3">ATCC 51144 / DSM 44229 / JCM 9112 / NBRC 15066 / NRRL 15764</strain>
    </source>
</reference>
<dbReference type="Proteomes" id="UP000006281">
    <property type="component" value="Chromosome"/>
</dbReference>
<dbReference type="EMBL" id="HE804045">
    <property type="protein sequence ID" value="CCH30665.1"/>
    <property type="molecule type" value="Genomic_DNA"/>
</dbReference>
<feature type="region of interest" description="Disordered" evidence="1">
    <location>
        <begin position="1"/>
        <end position="95"/>
    </location>
</feature>
<organism evidence="2 3">
    <name type="scientific">Saccharothrix espanaensis (strain ATCC 51144 / DSM 44229 / JCM 9112 / NBRC 15066 / NRRL 15764)</name>
    <dbReference type="NCBI Taxonomy" id="1179773"/>
    <lineage>
        <taxon>Bacteria</taxon>
        <taxon>Bacillati</taxon>
        <taxon>Actinomycetota</taxon>
        <taxon>Actinomycetes</taxon>
        <taxon>Pseudonocardiales</taxon>
        <taxon>Pseudonocardiaceae</taxon>
        <taxon>Saccharothrix</taxon>
    </lineage>
</organism>
<protein>
    <submittedName>
        <fullName evidence="2">Uncharacterized protein</fullName>
    </submittedName>
</protein>
<evidence type="ECO:0000256" key="1">
    <source>
        <dbReference type="SAM" id="MobiDB-lite"/>
    </source>
</evidence>
<keyword evidence="3" id="KW-1185">Reference proteome</keyword>
<evidence type="ECO:0000313" key="2">
    <source>
        <dbReference type="EMBL" id="CCH30665.1"/>
    </source>
</evidence>
<accession>K0JSJ7</accession>
<dbReference type="HOGENOM" id="CLU_2371091_0_0_11"/>
<dbReference type="KEGG" id="sesp:BN6_33630"/>